<evidence type="ECO:0000313" key="3">
    <source>
        <dbReference type="EMBL" id="MUG25792.1"/>
    </source>
</evidence>
<reference evidence="3 5" key="2">
    <citation type="submission" date="2019-11" db="EMBL/GenBank/DDBJ databases">
        <title>Draft genome sequences of five Paenibacillus species of dairy origin.</title>
        <authorList>
            <person name="Olajide A.M."/>
            <person name="Chen S."/>
            <person name="Lapointe G."/>
        </authorList>
    </citation>
    <scope>NUCLEOTIDE SEQUENCE [LARGE SCALE GENOMIC DNA]</scope>
    <source>
        <strain evidence="3 5">3CT49</strain>
    </source>
</reference>
<dbReference type="EMBL" id="WNZZ01000030">
    <property type="protein sequence ID" value="MUG25792.1"/>
    <property type="molecule type" value="Genomic_DNA"/>
</dbReference>
<evidence type="ECO:0000313" key="2">
    <source>
        <dbReference type="EMBL" id="KFM83890.1"/>
    </source>
</evidence>
<keyword evidence="3" id="KW-0687">Ribonucleoprotein</keyword>
<proteinExistence type="predicted"/>
<protein>
    <submittedName>
        <fullName evidence="3">50S ribosomal protein L7ae-like protein</fullName>
    </submittedName>
    <submittedName>
        <fullName evidence="2">Ribosome-associated protein L7Ae-like protein</fullName>
    </submittedName>
</protein>
<dbReference type="SUPFAM" id="SSF55315">
    <property type="entry name" value="L30e-like"/>
    <property type="match status" value="1"/>
</dbReference>
<dbReference type="HOGENOM" id="CLU_168063_2_0_9"/>
<reference evidence="2 4" key="1">
    <citation type="submission" date="2014-04" db="EMBL/GenBank/DDBJ databases">
        <authorList>
            <person name="Bishop-Lilly K.A."/>
            <person name="Broomall S.M."/>
            <person name="Chain P.S."/>
            <person name="Chertkov O."/>
            <person name="Coyne S.R."/>
            <person name="Daligault H.E."/>
            <person name="Davenport K.W."/>
            <person name="Erkkila T."/>
            <person name="Frey K.G."/>
            <person name="Gibbons H.S."/>
            <person name="Gu W."/>
            <person name="Jaissle J."/>
            <person name="Johnson S.L."/>
            <person name="Koroleva G.I."/>
            <person name="Ladner J.T."/>
            <person name="Lo C.-C."/>
            <person name="Minogue T.D."/>
            <person name="Munk C."/>
            <person name="Palacios G.F."/>
            <person name="Redden C.L."/>
            <person name="Rosenzweig C.N."/>
            <person name="Scholz M.B."/>
            <person name="Teshima H."/>
            <person name="Xu Y."/>
        </authorList>
    </citation>
    <scope>NUCLEOTIDE SEQUENCE [LARGE SCALE GENOMIC DNA]</scope>
    <source>
        <strain evidence="2 4">8244</strain>
    </source>
</reference>
<keyword evidence="3" id="KW-0689">Ribosomal protein</keyword>
<dbReference type="EMBL" id="JMQA01000062">
    <property type="protein sequence ID" value="KFM83890.1"/>
    <property type="molecule type" value="Genomic_DNA"/>
</dbReference>
<dbReference type="GeneID" id="77011276"/>
<dbReference type="InterPro" id="IPR029064">
    <property type="entry name" value="Ribosomal_eL30-like_sf"/>
</dbReference>
<sequence>MSNDKGLRDAPVKIGTKQTMRMVELGRAVEVYVAENADPRLTSKIIALCNERGVKVTLVDTMAALGKACGIEVGAAMAAIVKP</sequence>
<dbReference type="GO" id="GO:0005840">
    <property type="term" value="C:ribosome"/>
    <property type="evidence" value="ECO:0007669"/>
    <property type="project" value="UniProtKB-KW"/>
</dbReference>
<comment type="caution">
    <text evidence="2">The sequence shown here is derived from an EMBL/GenBank/DDBJ whole genome shotgun (WGS) entry which is preliminary data.</text>
</comment>
<dbReference type="PATRIC" id="fig|44252.3.peg.6525"/>
<evidence type="ECO:0000313" key="4">
    <source>
        <dbReference type="Proteomes" id="UP000029278"/>
    </source>
</evidence>
<dbReference type="AlphaFoldDB" id="A0A090XUW2"/>
<dbReference type="Proteomes" id="UP000442469">
    <property type="component" value="Unassembled WGS sequence"/>
</dbReference>
<dbReference type="RefSeq" id="WP_036619496.1">
    <property type="nucleotide sequence ID" value="NZ_BGML01000019.1"/>
</dbReference>
<name>A0A090XUW2_PAEMA</name>
<evidence type="ECO:0000313" key="5">
    <source>
        <dbReference type="Proteomes" id="UP000442469"/>
    </source>
</evidence>
<keyword evidence="4" id="KW-1185">Reference proteome</keyword>
<gene>
    <name evidence="2" type="primary">rplGB</name>
    <name evidence="2" type="ORF">DJ90_5579</name>
    <name evidence="3" type="ORF">GNQ08_25860</name>
</gene>
<accession>A0A090XUW2</accession>
<dbReference type="OrthoDB" id="2353623at2"/>
<dbReference type="Proteomes" id="UP000029278">
    <property type="component" value="Unassembled WGS sequence"/>
</dbReference>
<feature type="domain" description="Ribosomal protein eL8/eL30/eS12/Gadd45" evidence="1">
    <location>
        <begin position="11"/>
        <end position="82"/>
    </location>
</feature>
<dbReference type="Gene3D" id="3.30.1330.30">
    <property type="match status" value="1"/>
</dbReference>
<dbReference type="Pfam" id="PF01248">
    <property type="entry name" value="Ribosomal_L7Ae"/>
    <property type="match status" value="1"/>
</dbReference>
<organism evidence="2 4">
    <name type="scientific">Paenibacillus macerans</name>
    <name type="common">Bacillus macerans</name>
    <dbReference type="NCBI Taxonomy" id="44252"/>
    <lineage>
        <taxon>Bacteria</taxon>
        <taxon>Bacillati</taxon>
        <taxon>Bacillota</taxon>
        <taxon>Bacilli</taxon>
        <taxon>Bacillales</taxon>
        <taxon>Paenibacillaceae</taxon>
        <taxon>Paenibacillus</taxon>
    </lineage>
</organism>
<dbReference type="InterPro" id="IPR004038">
    <property type="entry name" value="Ribosomal_eL8/eL30/eS12/Gad45"/>
</dbReference>
<evidence type="ECO:0000259" key="1">
    <source>
        <dbReference type="Pfam" id="PF01248"/>
    </source>
</evidence>
<dbReference type="STRING" id="44252.DJ90_5579"/>